<protein>
    <submittedName>
        <fullName evidence="2">Helicase associated domain-containing protein</fullName>
    </submittedName>
</protein>
<gene>
    <name evidence="2" type="ORF">ACFSFX_12960</name>
</gene>
<dbReference type="EMBL" id="JBHUGA010000058">
    <property type="protein sequence ID" value="MFD1847499.1"/>
    <property type="molecule type" value="Genomic_DNA"/>
</dbReference>
<dbReference type="Gene3D" id="6.10.140.530">
    <property type="match status" value="2"/>
</dbReference>
<organism evidence="2 3">
    <name type="scientific">Arthrobacter flavus</name>
    <dbReference type="NCBI Taxonomy" id="95172"/>
    <lineage>
        <taxon>Bacteria</taxon>
        <taxon>Bacillati</taxon>
        <taxon>Actinomycetota</taxon>
        <taxon>Actinomycetes</taxon>
        <taxon>Micrococcales</taxon>
        <taxon>Micrococcaceae</taxon>
        <taxon>Arthrobacter</taxon>
    </lineage>
</organism>
<dbReference type="PANTHER" id="PTHR33418:SF1">
    <property type="entry name" value="HELICASE-ASSOCIATED DOMAIN-CONTAINING PROTEIN"/>
    <property type="match status" value="1"/>
</dbReference>
<name>A0ABW4Q9Y6_9MICC</name>
<comment type="caution">
    <text evidence="2">The sequence shown here is derived from an EMBL/GenBank/DDBJ whole genome shotgun (WGS) entry which is preliminary data.</text>
</comment>
<evidence type="ECO:0000259" key="1">
    <source>
        <dbReference type="Pfam" id="PF03457"/>
    </source>
</evidence>
<dbReference type="Proteomes" id="UP001597307">
    <property type="component" value="Unassembled WGS sequence"/>
</dbReference>
<proteinExistence type="predicted"/>
<keyword evidence="3" id="KW-1185">Reference proteome</keyword>
<feature type="domain" description="Helicase-associated" evidence="1">
    <location>
        <begin position="166"/>
        <end position="222"/>
    </location>
</feature>
<accession>A0ABW4Q9Y6</accession>
<dbReference type="Pfam" id="PF03457">
    <property type="entry name" value="HA"/>
    <property type="match status" value="1"/>
</dbReference>
<reference evidence="3" key="1">
    <citation type="journal article" date="2019" name="Int. J. Syst. Evol. Microbiol.">
        <title>The Global Catalogue of Microorganisms (GCM) 10K type strain sequencing project: providing services to taxonomists for standard genome sequencing and annotation.</title>
        <authorList>
            <consortium name="The Broad Institute Genomics Platform"/>
            <consortium name="The Broad Institute Genome Sequencing Center for Infectious Disease"/>
            <person name="Wu L."/>
            <person name="Ma J."/>
        </authorList>
    </citation>
    <scope>NUCLEOTIDE SEQUENCE [LARGE SCALE GENOMIC DNA]</scope>
    <source>
        <strain evidence="3">JCM 11496</strain>
    </source>
</reference>
<sequence>MAHPAGIEAEGDPDEGWGPCISVAEWKLMYLRGLSTEQIAHLCRVPEQRVRRVIRSFERSRPEQARTRLIVHNQPTPPTAADLRRKPPRPSWEARLQEAEEFRRRRRRMPRILAKDPVEQALAGWISGQRKQLRRGALATERQELMQAALGDWAGEERPVAEAGMWSERLTEVADWIDKHGQPPRRNKDARFESTLATWLVTQRGSHRRGTLNPARRARLDEQLPEWDSGWR</sequence>
<dbReference type="InterPro" id="IPR005114">
    <property type="entry name" value="Helicase_assoc"/>
</dbReference>
<dbReference type="RefSeq" id="WP_343882414.1">
    <property type="nucleotide sequence ID" value="NZ_BAAAIJ010000063.1"/>
</dbReference>
<dbReference type="PANTHER" id="PTHR33418">
    <property type="entry name" value="HELICASE-ASSOCIATED"/>
    <property type="match status" value="1"/>
</dbReference>
<evidence type="ECO:0000313" key="2">
    <source>
        <dbReference type="EMBL" id="MFD1847499.1"/>
    </source>
</evidence>
<evidence type="ECO:0000313" key="3">
    <source>
        <dbReference type="Proteomes" id="UP001597307"/>
    </source>
</evidence>